<dbReference type="STRING" id="270351.Maq22A_c01355"/>
<keyword evidence="2" id="KW-0238">DNA-binding</keyword>
<keyword evidence="3" id="KW-0804">Transcription</keyword>
<evidence type="ECO:0000256" key="3">
    <source>
        <dbReference type="ARBA" id="ARBA00023163"/>
    </source>
</evidence>
<dbReference type="PROSITE" id="PS50949">
    <property type="entry name" value="HTH_GNTR"/>
    <property type="match status" value="1"/>
</dbReference>
<dbReference type="InterPro" id="IPR008920">
    <property type="entry name" value="TF_FadR/GntR_C"/>
</dbReference>
<dbReference type="PRINTS" id="PR00035">
    <property type="entry name" value="HTHGNTR"/>
</dbReference>
<feature type="domain" description="HTH gntR-type" evidence="5">
    <location>
        <begin position="20"/>
        <end position="87"/>
    </location>
</feature>
<evidence type="ECO:0000313" key="7">
    <source>
        <dbReference type="Proteomes" id="UP000061432"/>
    </source>
</evidence>
<dbReference type="CDD" id="cd07377">
    <property type="entry name" value="WHTH_GntR"/>
    <property type="match status" value="1"/>
</dbReference>
<feature type="region of interest" description="Disordered" evidence="4">
    <location>
        <begin position="228"/>
        <end position="250"/>
    </location>
</feature>
<dbReference type="SUPFAM" id="SSF48008">
    <property type="entry name" value="GntR ligand-binding domain-like"/>
    <property type="match status" value="1"/>
</dbReference>
<dbReference type="KEGG" id="maqu:Maq22A_c01355"/>
<keyword evidence="1" id="KW-0805">Transcription regulation</keyword>
<dbReference type="RefSeq" id="WP_060845397.1">
    <property type="nucleotide sequence ID" value="NZ_AP014704.1"/>
</dbReference>
<dbReference type="Pfam" id="PF07729">
    <property type="entry name" value="FCD"/>
    <property type="match status" value="1"/>
</dbReference>
<accession>A0A0C6FML3</accession>
<dbReference type="Gene3D" id="1.20.120.530">
    <property type="entry name" value="GntR ligand-binding domain-like"/>
    <property type="match status" value="1"/>
</dbReference>
<dbReference type="PANTHER" id="PTHR43537">
    <property type="entry name" value="TRANSCRIPTIONAL REGULATOR, GNTR FAMILY"/>
    <property type="match status" value="1"/>
</dbReference>
<sequence length="250" mass="28073">MSNAPQAPDRTKGLRRVVRSTLAGQLTSEIRAAILDGQFPAGGQLNEMALAGQFGVSRGPVREAIQRLVQEGLLRAEPHRGVFVLDLADDDVVDIYFTRKSLEIAAIRRVMTEPRRTALARELRELTDRMAVLLGTGDWAEIADLDLHYHRRIVEEARSERLSRSYDTLQAETRLCLRLMMAGYRQNRALIEEHERLAHFIGEGDPDETEAEMDAHFGDPVRILERGRTAMREAPDLPGLSRAPESARSP</sequence>
<organism evidence="6 7">
    <name type="scientific">Methylobacterium aquaticum</name>
    <dbReference type="NCBI Taxonomy" id="270351"/>
    <lineage>
        <taxon>Bacteria</taxon>
        <taxon>Pseudomonadati</taxon>
        <taxon>Pseudomonadota</taxon>
        <taxon>Alphaproteobacteria</taxon>
        <taxon>Hyphomicrobiales</taxon>
        <taxon>Methylobacteriaceae</taxon>
        <taxon>Methylobacterium</taxon>
    </lineage>
</organism>
<name>A0A0C6FML3_9HYPH</name>
<dbReference type="InterPro" id="IPR036390">
    <property type="entry name" value="WH_DNA-bd_sf"/>
</dbReference>
<dbReference type="PATRIC" id="fig|270351.10.peg.271"/>
<dbReference type="Pfam" id="PF00392">
    <property type="entry name" value="GntR"/>
    <property type="match status" value="1"/>
</dbReference>
<dbReference type="AlphaFoldDB" id="A0A0C6FML3"/>
<dbReference type="InterPro" id="IPR000524">
    <property type="entry name" value="Tscrpt_reg_HTH_GntR"/>
</dbReference>
<dbReference type="SUPFAM" id="SSF46785">
    <property type="entry name" value="Winged helix' DNA-binding domain"/>
    <property type="match status" value="1"/>
</dbReference>
<dbReference type="SMART" id="SM00895">
    <property type="entry name" value="FCD"/>
    <property type="match status" value="1"/>
</dbReference>
<proteinExistence type="predicted"/>
<dbReference type="GO" id="GO:0003677">
    <property type="term" value="F:DNA binding"/>
    <property type="evidence" value="ECO:0007669"/>
    <property type="project" value="UniProtKB-KW"/>
</dbReference>
<evidence type="ECO:0000256" key="2">
    <source>
        <dbReference type="ARBA" id="ARBA00023125"/>
    </source>
</evidence>
<dbReference type="PANTHER" id="PTHR43537:SF45">
    <property type="entry name" value="GNTR FAMILY REGULATORY PROTEIN"/>
    <property type="match status" value="1"/>
</dbReference>
<gene>
    <name evidence="6" type="primary">gntR</name>
    <name evidence="6" type="ORF">Maq22A_c01355</name>
</gene>
<reference evidence="7" key="2">
    <citation type="submission" date="2015-01" db="EMBL/GenBank/DDBJ databases">
        <title>Complete genome sequence of Methylobacterium aquaticum strain 22A.</title>
        <authorList>
            <person name="Tani A."/>
            <person name="Ogura Y."/>
            <person name="Hayashi T."/>
        </authorList>
    </citation>
    <scope>NUCLEOTIDE SEQUENCE [LARGE SCALE GENOMIC DNA]</scope>
    <source>
        <strain evidence="7">MA-22A</strain>
    </source>
</reference>
<protein>
    <submittedName>
        <fullName evidence="6">Transcriptional regulators</fullName>
    </submittedName>
</protein>
<dbReference type="GO" id="GO:0003700">
    <property type="term" value="F:DNA-binding transcription factor activity"/>
    <property type="evidence" value="ECO:0007669"/>
    <property type="project" value="InterPro"/>
</dbReference>
<evidence type="ECO:0000256" key="4">
    <source>
        <dbReference type="SAM" id="MobiDB-lite"/>
    </source>
</evidence>
<dbReference type="EMBL" id="AP014704">
    <property type="protein sequence ID" value="BAQ43770.1"/>
    <property type="molecule type" value="Genomic_DNA"/>
</dbReference>
<dbReference type="Proteomes" id="UP000061432">
    <property type="component" value="Chromosome"/>
</dbReference>
<evidence type="ECO:0000313" key="6">
    <source>
        <dbReference type="EMBL" id="BAQ43770.1"/>
    </source>
</evidence>
<dbReference type="Gene3D" id="1.10.10.10">
    <property type="entry name" value="Winged helix-like DNA-binding domain superfamily/Winged helix DNA-binding domain"/>
    <property type="match status" value="1"/>
</dbReference>
<dbReference type="InterPro" id="IPR011711">
    <property type="entry name" value="GntR_C"/>
</dbReference>
<dbReference type="SMART" id="SM00345">
    <property type="entry name" value="HTH_GNTR"/>
    <property type="match status" value="1"/>
</dbReference>
<reference evidence="6 7" key="1">
    <citation type="journal article" date="2015" name="Genome Announc.">
        <title>Complete Genome Sequence of Methylobacterium aquaticum Strain 22A, Isolated from Racomitrium japonicum Moss.</title>
        <authorList>
            <person name="Tani A."/>
            <person name="Ogura Y."/>
            <person name="Hayashi T."/>
            <person name="Kimbara K."/>
        </authorList>
    </citation>
    <scope>NUCLEOTIDE SEQUENCE [LARGE SCALE GENOMIC DNA]</scope>
    <source>
        <strain evidence="6 7">MA-22A</strain>
    </source>
</reference>
<dbReference type="InterPro" id="IPR036388">
    <property type="entry name" value="WH-like_DNA-bd_sf"/>
</dbReference>
<evidence type="ECO:0000256" key="1">
    <source>
        <dbReference type="ARBA" id="ARBA00023015"/>
    </source>
</evidence>
<evidence type="ECO:0000259" key="5">
    <source>
        <dbReference type="PROSITE" id="PS50949"/>
    </source>
</evidence>